<dbReference type="FunFam" id="2.60.260.20:FF:000005">
    <property type="entry name" value="Chaperone protein dnaJ 1, mitochondrial"/>
    <property type="match status" value="1"/>
</dbReference>
<evidence type="ECO:0000256" key="9">
    <source>
        <dbReference type="ARBA" id="ARBA00022946"/>
    </source>
</evidence>
<evidence type="ECO:0000256" key="14">
    <source>
        <dbReference type="ARBA" id="ARBA00080150"/>
    </source>
</evidence>
<dbReference type="HAMAP" id="MF_01152">
    <property type="entry name" value="DnaJ"/>
    <property type="match status" value="1"/>
</dbReference>
<keyword evidence="7" id="KW-1000">Mitochondrion outer membrane</keyword>
<reference evidence="21" key="1">
    <citation type="submission" date="2012-12" db="EMBL/GenBank/DDBJ databases">
        <authorList>
            <person name="Hellsten U."/>
            <person name="Grimwood J."/>
            <person name="Chapman J.A."/>
            <person name="Shapiro H."/>
            <person name="Aerts A."/>
            <person name="Otillar R.P."/>
            <person name="Terry A.Y."/>
            <person name="Boore J.L."/>
            <person name="Simakov O."/>
            <person name="Marletaz F."/>
            <person name="Cho S.-J."/>
            <person name="Edsinger-Gonzales E."/>
            <person name="Havlak P."/>
            <person name="Kuo D.-H."/>
            <person name="Larsson T."/>
            <person name="Lv J."/>
            <person name="Arendt D."/>
            <person name="Savage R."/>
            <person name="Osoegawa K."/>
            <person name="de Jong P."/>
            <person name="Lindberg D.R."/>
            <person name="Seaver E.C."/>
            <person name="Weisblat D.A."/>
            <person name="Putnam N.H."/>
            <person name="Grigoriev I.V."/>
            <person name="Rokhsar D.S."/>
        </authorList>
    </citation>
    <scope>NUCLEOTIDE SEQUENCE</scope>
</reference>
<dbReference type="InterPro" id="IPR051938">
    <property type="entry name" value="Apopto_cytoskel_mod"/>
</dbReference>
<keyword evidence="10" id="KW-0007">Acetylation</keyword>
<dbReference type="SUPFAM" id="SSF57938">
    <property type="entry name" value="DnaJ/Hsp40 cysteine-rich domain"/>
    <property type="match status" value="1"/>
</dbReference>
<name>T1FMB7_HELRO</name>
<dbReference type="FunFam" id="1.10.287.110:FF:000075">
    <property type="entry name" value="Uncharacterized protein, isoform D"/>
    <property type="match status" value="1"/>
</dbReference>
<organism evidence="20 21">
    <name type="scientific">Helobdella robusta</name>
    <name type="common">Californian leech</name>
    <dbReference type="NCBI Taxonomy" id="6412"/>
    <lineage>
        <taxon>Eukaryota</taxon>
        <taxon>Metazoa</taxon>
        <taxon>Spiralia</taxon>
        <taxon>Lophotrochozoa</taxon>
        <taxon>Annelida</taxon>
        <taxon>Clitellata</taxon>
        <taxon>Hirudinea</taxon>
        <taxon>Rhynchobdellida</taxon>
        <taxon>Glossiphoniidae</taxon>
        <taxon>Helobdella</taxon>
    </lineage>
</organism>
<reference evidence="19 21" key="2">
    <citation type="journal article" date="2013" name="Nature">
        <title>Insights into bilaterian evolution from three spiralian genomes.</title>
        <authorList>
            <person name="Simakov O."/>
            <person name="Marletaz F."/>
            <person name="Cho S.J."/>
            <person name="Edsinger-Gonzales E."/>
            <person name="Havlak P."/>
            <person name="Hellsten U."/>
            <person name="Kuo D.H."/>
            <person name="Larsson T."/>
            <person name="Lv J."/>
            <person name="Arendt D."/>
            <person name="Savage R."/>
            <person name="Osoegawa K."/>
            <person name="de Jong P."/>
            <person name="Grimwood J."/>
            <person name="Chapman J.A."/>
            <person name="Shapiro H."/>
            <person name="Aerts A."/>
            <person name="Otillar R.P."/>
            <person name="Terry A.Y."/>
            <person name="Boore J.L."/>
            <person name="Grigoriev I.V."/>
            <person name="Lindberg D.R."/>
            <person name="Seaver E.C."/>
            <person name="Weisblat D.A."/>
            <person name="Putnam N.H."/>
            <person name="Rokhsar D.S."/>
        </authorList>
    </citation>
    <scope>NUCLEOTIDE SEQUENCE</scope>
</reference>
<dbReference type="InterPro" id="IPR018253">
    <property type="entry name" value="DnaJ_domain_CS"/>
</dbReference>
<dbReference type="InterPro" id="IPR008971">
    <property type="entry name" value="HSP40/DnaJ_pept-bd"/>
</dbReference>
<evidence type="ECO:0000256" key="6">
    <source>
        <dbReference type="ARBA" id="ARBA00022771"/>
    </source>
</evidence>
<evidence type="ECO:0000256" key="8">
    <source>
        <dbReference type="ARBA" id="ARBA00022833"/>
    </source>
</evidence>
<dbReference type="Proteomes" id="UP000015101">
    <property type="component" value="Unassembled WGS sequence"/>
</dbReference>
<dbReference type="GO" id="GO:0007005">
    <property type="term" value="P:mitochondrion organization"/>
    <property type="evidence" value="ECO:0000318"/>
    <property type="project" value="GO_Central"/>
</dbReference>
<dbReference type="Gene3D" id="2.10.230.10">
    <property type="entry name" value="Heat shock protein DnaJ, cysteine-rich domain"/>
    <property type="match status" value="1"/>
</dbReference>
<dbReference type="CDD" id="cd06257">
    <property type="entry name" value="DnaJ"/>
    <property type="match status" value="1"/>
</dbReference>
<evidence type="ECO:0000256" key="10">
    <source>
        <dbReference type="ARBA" id="ARBA00022990"/>
    </source>
</evidence>
<dbReference type="KEGG" id="hro:HELRODRAFT_185044"/>
<accession>T1FMB7</accession>
<dbReference type="Pfam" id="PF00684">
    <property type="entry name" value="DnaJ_CXXCXGXG"/>
    <property type="match status" value="1"/>
</dbReference>
<evidence type="ECO:0000313" key="20">
    <source>
        <dbReference type="EnsemblMetazoa" id="HelroP185044"/>
    </source>
</evidence>
<dbReference type="InterPro" id="IPR036869">
    <property type="entry name" value="J_dom_sf"/>
</dbReference>
<protein>
    <recommendedName>
        <fullName evidence="15">DnaJ homolog l(2)tid, mitochondrial</fullName>
    </recommendedName>
    <alternativeName>
        <fullName evidence="14">Protein lethal(2)tumorous imaginal discs</fullName>
    </alternativeName>
</protein>
<dbReference type="GO" id="GO:0005739">
    <property type="term" value="C:mitochondrion"/>
    <property type="evidence" value="ECO:0000318"/>
    <property type="project" value="GO_Central"/>
</dbReference>
<dbReference type="OMA" id="MATDYYA"/>
<dbReference type="eggNOG" id="KOG0715">
    <property type="taxonomic scope" value="Eukaryota"/>
</dbReference>
<keyword evidence="21" id="KW-1185">Reference proteome</keyword>
<dbReference type="SUPFAM" id="SSF49493">
    <property type="entry name" value="HSP40/DnaJ peptide-binding domain"/>
    <property type="match status" value="2"/>
</dbReference>
<keyword evidence="4 16" id="KW-0479">Metal-binding</keyword>
<reference evidence="20" key="3">
    <citation type="submission" date="2015-06" db="UniProtKB">
        <authorList>
            <consortium name="EnsemblMetazoa"/>
        </authorList>
    </citation>
    <scope>IDENTIFICATION</scope>
</reference>
<evidence type="ECO:0000256" key="13">
    <source>
        <dbReference type="ARBA" id="ARBA00023186"/>
    </source>
</evidence>
<dbReference type="PANTHER" id="PTHR44145:SF3">
    <property type="entry name" value="DNAJ HOMOLOG SUBFAMILY A MEMBER 3, MITOCHONDRIAL"/>
    <property type="match status" value="1"/>
</dbReference>
<dbReference type="Gene3D" id="1.10.287.110">
    <property type="entry name" value="DnaJ domain"/>
    <property type="match status" value="1"/>
</dbReference>
<evidence type="ECO:0000313" key="19">
    <source>
        <dbReference type="EMBL" id="ESN98977.1"/>
    </source>
</evidence>
<dbReference type="OrthoDB" id="10256793at2759"/>
<dbReference type="GO" id="GO:0008270">
    <property type="term" value="F:zinc ion binding"/>
    <property type="evidence" value="ECO:0007669"/>
    <property type="project" value="UniProtKB-KW"/>
</dbReference>
<keyword evidence="13" id="KW-0143">Chaperone</keyword>
<keyword evidence="2" id="KW-0217">Developmental protein</keyword>
<comment type="subcellular location">
    <subcellularLocation>
        <location evidence="1">Mitochondrion outer membrane</location>
    </subcellularLocation>
</comment>
<dbReference type="InterPro" id="IPR001623">
    <property type="entry name" value="DnaJ_domain"/>
</dbReference>
<evidence type="ECO:0000256" key="1">
    <source>
        <dbReference type="ARBA" id="ARBA00004294"/>
    </source>
</evidence>
<proteinExistence type="inferred from homology"/>
<dbReference type="EnsemblMetazoa" id="HelroT185044">
    <property type="protein sequence ID" value="HelroP185044"/>
    <property type="gene ID" value="HelroG185044"/>
</dbReference>
<gene>
    <name evidence="20" type="primary">20209966</name>
    <name evidence="19" type="ORF">HELRODRAFT_185044</name>
</gene>
<dbReference type="GO" id="GO:0051082">
    <property type="term" value="F:unfolded protein binding"/>
    <property type="evidence" value="ECO:0007669"/>
    <property type="project" value="InterPro"/>
</dbReference>
<dbReference type="EMBL" id="AMQM01001085">
    <property type="status" value="NOT_ANNOTATED_CDS"/>
    <property type="molecule type" value="Genomic_DNA"/>
</dbReference>
<dbReference type="GO" id="GO:0006457">
    <property type="term" value="P:protein folding"/>
    <property type="evidence" value="ECO:0007669"/>
    <property type="project" value="InterPro"/>
</dbReference>
<evidence type="ECO:0000256" key="15">
    <source>
        <dbReference type="ARBA" id="ARBA00093620"/>
    </source>
</evidence>
<feature type="domain" description="J" evidence="17">
    <location>
        <begin position="73"/>
        <end position="138"/>
    </location>
</feature>
<dbReference type="RefSeq" id="XP_009022898.1">
    <property type="nucleotide sequence ID" value="XM_009024650.1"/>
</dbReference>
<dbReference type="InterPro" id="IPR002939">
    <property type="entry name" value="DnaJ_C"/>
</dbReference>
<keyword evidence="5" id="KW-0677">Repeat</keyword>
<evidence type="ECO:0000259" key="18">
    <source>
        <dbReference type="PROSITE" id="PS51188"/>
    </source>
</evidence>
<sequence length="469" mass="51581">MAARSTFIATLSLRCMLKPPNKLIASRHSLCTCTKFLTVASNAGLLKITEFSIYKNAPARSFRSSTNVNAKRDYYEVLGVNKSSTQKDIKKAYYQLAKKFHPDMNKNDPDAQKKFQEVSEAYEVLSDEGKRKQYDTFGMGSENFSSAAGQQGPFRGGFENFHSSVDPEELFRKIFGEAGFRMSGFNNFGDFAESNFGFAPASEVIMNLTFQQAARGCNKEIDINVSDTCPRCAGQKVEPGTRKVKCHHCNGTGMETISTGPFIMQSTCRHCRGSRVLIKTPCVECQGAGKTIQRKHIAVPVPAGVEDGQTVRMPVGSKEIFITFKVEKSKTFRREGADIHSDVNVSLSQAVLGGTVKVPGIYENILLNIPAGTSSHTIIRLPGKGIPRSHSYGHGDHYVHVKINIPTHLTPQQKALVLSLAEMETGVDGTINGITQTKTGKVAIEDKDGYVEQIRQLLHSSLQKKQQNS</sequence>
<keyword evidence="6 16" id="KW-0863">Zinc-finger</keyword>
<dbReference type="AlphaFoldDB" id="T1FMB7"/>
<dbReference type="SUPFAM" id="SSF46565">
    <property type="entry name" value="Chaperone J-domain"/>
    <property type="match status" value="1"/>
</dbReference>
<feature type="zinc finger region" description="CR-type" evidence="16">
    <location>
        <begin position="216"/>
        <end position="294"/>
    </location>
</feature>
<dbReference type="GeneID" id="20209966"/>
<dbReference type="Pfam" id="PF00226">
    <property type="entry name" value="DnaJ"/>
    <property type="match status" value="1"/>
</dbReference>
<keyword evidence="11" id="KW-0496">Mitochondrion</keyword>
<evidence type="ECO:0000256" key="11">
    <source>
        <dbReference type="ARBA" id="ARBA00023128"/>
    </source>
</evidence>
<dbReference type="InterPro" id="IPR012724">
    <property type="entry name" value="DnaJ"/>
</dbReference>
<dbReference type="GO" id="GO:0009408">
    <property type="term" value="P:response to heat"/>
    <property type="evidence" value="ECO:0007669"/>
    <property type="project" value="InterPro"/>
</dbReference>
<dbReference type="HOGENOM" id="CLU_017633_0_5_1"/>
<dbReference type="Pfam" id="PF01556">
    <property type="entry name" value="DnaJ_C"/>
    <property type="match status" value="1"/>
</dbReference>
<evidence type="ECO:0000313" key="21">
    <source>
        <dbReference type="Proteomes" id="UP000015101"/>
    </source>
</evidence>
<dbReference type="CTD" id="20209966"/>
<dbReference type="InParanoid" id="T1FMB7"/>
<dbReference type="EMBL" id="KB097143">
    <property type="protein sequence ID" value="ESN98977.1"/>
    <property type="molecule type" value="Genomic_DNA"/>
</dbReference>
<evidence type="ECO:0000259" key="17">
    <source>
        <dbReference type="PROSITE" id="PS50076"/>
    </source>
</evidence>
<keyword evidence="8 16" id="KW-0862">Zinc</keyword>
<dbReference type="Gene3D" id="2.60.260.20">
    <property type="entry name" value="Urease metallochaperone UreE, N-terminal domain"/>
    <property type="match status" value="2"/>
</dbReference>
<dbReference type="PRINTS" id="PR00625">
    <property type="entry name" value="JDOMAIN"/>
</dbReference>
<evidence type="ECO:0000256" key="5">
    <source>
        <dbReference type="ARBA" id="ARBA00022737"/>
    </source>
</evidence>
<dbReference type="PROSITE" id="PS50076">
    <property type="entry name" value="DNAJ_2"/>
    <property type="match status" value="1"/>
</dbReference>
<dbReference type="GO" id="GO:0005741">
    <property type="term" value="C:mitochondrial outer membrane"/>
    <property type="evidence" value="ECO:0007669"/>
    <property type="project" value="UniProtKB-SubCell"/>
</dbReference>
<evidence type="ECO:0000256" key="2">
    <source>
        <dbReference type="ARBA" id="ARBA00022473"/>
    </source>
</evidence>
<dbReference type="GO" id="GO:0005524">
    <property type="term" value="F:ATP binding"/>
    <property type="evidence" value="ECO:0007669"/>
    <property type="project" value="InterPro"/>
</dbReference>
<evidence type="ECO:0000256" key="7">
    <source>
        <dbReference type="ARBA" id="ARBA00022787"/>
    </source>
</evidence>
<keyword evidence="3" id="KW-0488">Methylation</keyword>
<dbReference type="GO" id="GO:0005829">
    <property type="term" value="C:cytosol"/>
    <property type="evidence" value="ECO:0007669"/>
    <property type="project" value="UniProtKB-ARBA"/>
</dbReference>
<dbReference type="PROSITE" id="PS00636">
    <property type="entry name" value="DNAJ_1"/>
    <property type="match status" value="1"/>
</dbReference>
<evidence type="ECO:0000256" key="3">
    <source>
        <dbReference type="ARBA" id="ARBA00022481"/>
    </source>
</evidence>
<dbReference type="SMART" id="SM00271">
    <property type="entry name" value="DnaJ"/>
    <property type="match status" value="1"/>
</dbReference>
<dbReference type="CDD" id="cd10719">
    <property type="entry name" value="DnaJ_zf"/>
    <property type="match status" value="1"/>
</dbReference>
<dbReference type="FunCoup" id="T1FMB7">
    <property type="interactions" value="1650"/>
</dbReference>
<dbReference type="PROSITE" id="PS51188">
    <property type="entry name" value="ZF_CR"/>
    <property type="match status" value="1"/>
</dbReference>
<dbReference type="GO" id="GO:0005102">
    <property type="term" value="F:signaling receptor binding"/>
    <property type="evidence" value="ECO:0007669"/>
    <property type="project" value="UniProtKB-ARBA"/>
</dbReference>
<dbReference type="STRING" id="6412.T1FMB7"/>
<keyword evidence="12" id="KW-0472">Membrane</keyword>
<dbReference type="InterPro" id="IPR036410">
    <property type="entry name" value="HSP_DnaJ_Cys-rich_dom_sf"/>
</dbReference>
<evidence type="ECO:0000256" key="16">
    <source>
        <dbReference type="PROSITE-ProRule" id="PRU00546"/>
    </source>
</evidence>
<keyword evidence="9" id="KW-0809">Transit peptide</keyword>
<dbReference type="PANTHER" id="PTHR44145">
    <property type="entry name" value="DNAJ HOMOLOG SUBFAMILY A MEMBER 3, MITOCHONDRIAL"/>
    <property type="match status" value="1"/>
</dbReference>
<feature type="domain" description="CR-type" evidence="18">
    <location>
        <begin position="216"/>
        <end position="294"/>
    </location>
</feature>
<dbReference type="FunFam" id="2.10.230.10:FF:000003">
    <property type="entry name" value="dnaJ homolog subfamily A member 3, mitochondrial"/>
    <property type="match status" value="1"/>
</dbReference>
<dbReference type="CDD" id="cd10747">
    <property type="entry name" value="DnaJ_C"/>
    <property type="match status" value="1"/>
</dbReference>
<evidence type="ECO:0000256" key="12">
    <source>
        <dbReference type="ARBA" id="ARBA00023136"/>
    </source>
</evidence>
<dbReference type="InterPro" id="IPR001305">
    <property type="entry name" value="HSP_DnaJ_Cys-rich_dom"/>
</dbReference>
<evidence type="ECO:0000256" key="4">
    <source>
        <dbReference type="ARBA" id="ARBA00022723"/>
    </source>
</evidence>
<dbReference type="GO" id="GO:0031072">
    <property type="term" value="F:heat shock protein binding"/>
    <property type="evidence" value="ECO:0007669"/>
    <property type="project" value="InterPro"/>
</dbReference>